<evidence type="ECO:0000313" key="7">
    <source>
        <dbReference type="Proteomes" id="UP000007264"/>
    </source>
</evidence>
<dbReference type="InterPro" id="IPR011760">
    <property type="entry name" value="PsdUridine_synth_TruD_insert"/>
</dbReference>
<dbReference type="eggNOG" id="KOG2339">
    <property type="taxonomic scope" value="Eukaryota"/>
</dbReference>
<dbReference type="InterPro" id="IPR042214">
    <property type="entry name" value="TruD_catalytic"/>
</dbReference>
<dbReference type="GO" id="GO:0009982">
    <property type="term" value="F:pseudouridine synthase activity"/>
    <property type="evidence" value="ECO:0007669"/>
    <property type="project" value="InterPro"/>
</dbReference>
<dbReference type="GO" id="GO:0001522">
    <property type="term" value="P:pseudouridine synthesis"/>
    <property type="evidence" value="ECO:0007669"/>
    <property type="project" value="InterPro"/>
</dbReference>
<feature type="region of interest" description="Disordered" evidence="4">
    <location>
        <begin position="52"/>
        <end position="89"/>
    </location>
</feature>
<feature type="region of interest" description="Disordered" evidence="4">
    <location>
        <begin position="499"/>
        <end position="525"/>
    </location>
</feature>
<dbReference type="PROSITE" id="PS50984">
    <property type="entry name" value="TRUD"/>
    <property type="match status" value="1"/>
</dbReference>
<dbReference type="PROSITE" id="PS01268">
    <property type="entry name" value="UPF0024"/>
    <property type="match status" value="1"/>
</dbReference>
<dbReference type="Proteomes" id="UP000007264">
    <property type="component" value="Unassembled WGS sequence"/>
</dbReference>
<dbReference type="GeneID" id="17043642"/>
<evidence type="ECO:0000256" key="2">
    <source>
        <dbReference type="ARBA" id="ARBA00022694"/>
    </source>
</evidence>
<dbReference type="STRING" id="574566.I0Z2X1"/>
<dbReference type="PIRSF" id="PIRSF037016">
    <property type="entry name" value="Pseudouridin_synth_euk_prd"/>
    <property type="match status" value="1"/>
</dbReference>
<keyword evidence="3" id="KW-0413">Isomerase</keyword>
<dbReference type="NCBIfam" id="TIGR00094">
    <property type="entry name" value="tRNA_TruD_broad"/>
    <property type="match status" value="1"/>
</dbReference>
<dbReference type="GO" id="GO:0008033">
    <property type="term" value="P:tRNA processing"/>
    <property type="evidence" value="ECO:0007669"/>
    <property type="project" value="UniProtKB-KW"/>
</dbReference>
<dbReference type="CDD" id="cd02576">
    <property type="entry name" value="PseudoU_synth_ScPUS7"/>
    <property type="match status" value="1"/>
</dbReference>
<dbReference type="InterPro" id="IPR020103">
    <property type="entry name" value="PsdUridine_synth_cat_dom_sf"/>
</dbReference>
<dbReference type="OrthoDB" id="447290at2759"/>
<protein>
    <submittedName>
        <fullName evidence="6">tRNA pseudouridine synthase D</fullName>
    </submittedName>
</protein>
<evidence type="ECO:0000256" key="1">
    <source>
        <dbReference type="ARBA" id="ARBA00007953"/>
    </source>
</evidence>
<reference evidence="6 7" key="1">
    <citation type="journal article" date="2012" name="Genome Biol.">
        <title>The genome of the polar eukaryotic microalga coccomyxa subellipsoidea reveals traits of cold adaptation.</title>
        <authorList>
            <person name="Blanc G."/>
            <person name="Agarkova I."/>
            <person name="Grimwood J."/>
            <person name="Kuo A."/>
            <person name="Brueggeman A."/>
            <person name="Dunigan D."/>
            <person name="Gurnon J."/>
            <person name="Ladunga I."/>
            <person name="Lindquist E."/>
            <person name="Lucas S."/>
            <person name="Pangilinan J."/>
            <person name="Proschold T."/>
            <person name="Salamov A."/>
            <person name="Schmutz J."/>
            <person name="Weeks D."/>
            <person name="Yamada T."/>
            <person name="Claverie J.M."/>
            <person name="Grigoriev I."/>
            <person name="Van Etten J."/>
            <person name="Lomsadze A."/>
            <person name="Borodovsky M."/>
        </authorList>
    </citation>
    <scope>NUCLEOTIDE SEQUENCE [LARGE SCALE GENOMIC DNA]</scope>
    <source>
        <strain evidence="6 7">C-169</strain>
    </source>
</reference>
<evidence type="ECO:0000256" key="4">
    <source>
        <dbReference type="SAM" id="MobiDB-lite"/>
    </source>
</evidence>
<accession>I0Z2X1</accession>
<sequence>MSSSIEEDVGISCYITSTPPLSAILKQRYSDFLVNEIDCNGNVVQLNSTAVSTSERAPSPAAPAPACSETGNIEPNTAPEAAVVPPEAPPHASADIAALLGYAQLLSGLDKLLPSEGVAAVQQFLTAVEAYERSWAEADAPSDADAPVEKPSSAERVKPPLPITFAVSSNKDERTAVHHFFKQPGLPKCSTETMPAGEDGENCMRLCYHAQRRKRKREAANGVGGAKAAKSGGNNEQVFLPGGPKYCRFALCKENMDSGHALSLLARAVHCSPSCFGVAGTKDKRAVTVQQVTAFKVAPSRLASSNGRLRGMRVGDFELVDEPLHLGDAKGNRFEVTLRDVGAGSLHDVVAAVEAVREDGFINYFGLQRFGSTGGRTHRIGALLLKGEWKAAVDMILGRIEGERSDNDEARRLYLEEGDVSGALKLMQRHLTAERALLEGLRKQKGANFCQALQQIPRNTRTMYVHAYQSRLWNEAASHRVRTFGAKEAVAGDLVLPRDAAEAAPEEEAEAADEQLAQQPERGRLPAEAHVVTEEEAASARYSIDDVVLPLPGCRVQYPRHATAQVYRDLAAKDGIPLDSAPHGVRDFSMTALPGGYRRLLHRPRDLNWRLLRYSDPDAPLALSTLDRLTGVAPPAVNAIESGEEVGAGEKIALQLAFSLPSSTYATMLVRELTKTSTATAFHKSLSQLAK</sequence>
<dbReference type="AlphaFoldDB" id="I0Z2X1"/>
<keyword evidence="2" id="KW-0819">tRNA processing</keyword>
<dbReference type="Pfam" id="PF01142">
    <property type="entry name" value="TruD"/>
    <property type="match status" value="1"/>
</dbReference>
<dbReference type="GO" id="GO:0005634">
    <property type="term" value="C:nucleus"/>
    <property type="evidence" value="ECO:0007669"/>
    <property type="project" value="TreeGrafter"/>
</dbReference>
<proteinExistence type="inferred from homology"/>
<feature type="domain" description="TRUD" evidence="5">
    <location>
        <begin position="360"/>
        <end position="603"/>
    </location>
</feature>
<gene>
    <name evidence="6" type="ORF">COCSUDRAFT_52734</name>
</gene>
<feature type="region of interest" description="Disordered" evidence="4">
    <location>
        <begin position="138"/>
        <end position="159"/>
    </location>
</feature>
<dbReference type="RefSeq" id="XP_005649534.1">
    <property type="nucleotide sequence ID" value="XM_005649477.1"/>
</dbReference>
<dbReference type="PANTHER" id="PTHR13326:SF21">
    <property type="entry name" value="PSEUDOURIDYLATE SYNTHASE PUS7L"/>
    <property type="match status" value="1"/>
</dbReference>
<dbReference type="InterPro" id="IPR020119">
    <property type="entry name" value="PsdUridine_synth_TruD_CS"/>
</dbReference>
<evidence type="ECO:0000259" key="5">
    <source>
        <dbReference type="PROSITE" id="PS50984"/>
    </source>
</evidence>
<keyword evidence="7" id="KW-1185">Reference proteome</keyword>
<name>I0Z2X1_COCSC</name>
<dbReference type="InterPro" id="IPR001656">
    <property type="entry name" value="PsdUridine_synth_TruD"/>
</dbReference>
<evidence type="ECO:0000313" key="6">
    <source>
        <dbReference type="EMBL" id="EIE24990.1"/>
    </source>
</evidence>
<organism evidence="6 7">
    <name type="scientific">Coccomyxa subellipsoidea (strain C-169)</name>
    <name type="common">Green microalga</name>
    <dbReference type="NCBI Taxonomy" id="574566"/>
    <lineage>
        <taxon>Eukaryota</taxon>
        <taxon>Viridiplantae</taxon>
        <taxon>Chlorophyta</taxon>
        <taxon>core chlorophytes</taxon>
        <taxon>Trebouxiophyceae</taxon>
        <taxon>Trebouxiophyceae incertae sedis</taxon>
        <taxon>Coccomyxaceae</taxon>
        <taxon>Coccomyxa</taxon>
        <taxon>Coccomyxa subellipsoidea</taxon>
    </lineage>
</organism>
<dbReference type="Gene3D" id="3.30.2350.20">
    <property type="entry name" value="TruD, catalytic domain"/>
    <property type="match status" value="2"/>
</dbReference>
<dbReference type="PANTHER" id="PTHR13326">
    <property type="entry name" value="TRNA PSEUDOURIDINE SYNTHASE D"/>
    <property type="match status" value="1"/>
</dbReference>
<dbReference type="KEGG" id="csl:COCSUDRAFT_52734"/>
<dbReference type="GO" id="GO:0003723">
    <property type="term" value="F:RNA binding"/>
    <property type="evidence" value="ECO:0007669"/>
    <property type="project" value="InterPro"/>
</dbReference>
<evidence type="ECO:0000256" key="3">
    <source>
        <dbReference type="ARBA" id="ARBA00023235"/>
    </source>
</evidence>
<dbReference type="EMBL" id="AGSI01000004">
    <property type="protein sequence ID" value="EIE24990.1"/>
    <property type="molecule type" value="Genomic_DNA"/>
</dbReference>
<comment type="similarity">
    <text evidence="1">Belongs to the pseudouridine synthase TruD family.</text>
</comment>
<dbReference type="SUPFAM" id="SSF55120">
    <property type="entry name" value="Pseudouridine synthase"/>
    <property type="match status" value="1"/>
</dbReference>
<comment type="caution">
    <text evidence="6">The sequence shown here is derived from an EMBL/GenBank/DDBJ whole genome shotgun (WGS) entry which is preliminary data.</text>
</comment>
<feature type="compositionally biased region" description="Acidic residues" evidence="4">
    <location>
        <begin position="504"/>
        <end position="513"/>
    </location>
</feature>